<dbReference type="WBParaSite" id="SPAL_0001031900.1">
    <property type="protein sequence ID" value="SPAL_0001031900.1"/>
    <property type="gene ID" value="SPAL_0001031900"/>
</dbReference>
<evidence type="ECO:0000313" key="2">
    <source>
        <dbReference type="WBParaSite" id="SPAL_0001031900.1"/>
    </source>
</evidence>
<reference evidence="2" key="1">
    <citation type="submission" date="2017-02" db="UniProtKB">
        <authorList>
            <consortium name="WormBaseParasite"/>
        </authorList>
    </citation>
    <scope>IDENTIFICATION</scope>
</reference>
<keyword evidence="1" id="KW-1185">Reference proteome</keyword>
<evidence type="ECO:0000313" key="1">
    <source>
        <dbReference type="Proteomes" id="UP000046392"/>
    </source>
</evidence>
<accession>A0A0N5BWY0</accession>
<organism evidence="1 2">
    <name type="scientific">Strongyloides papillosus</name>
    <name type="common">Intestinal threadworm</name>
    <dbReference type="NCBI Taxonomy" id="174720"/>
    <lineage>
        <taxon>Eukaryota</taxon>
        <taxon>Metazoa</taxon>
        <taxon>Ecdysozoa</taxon>
        <taxon>Nematoda</taxon>
        <taxon>Chromadorea</taxon>
        <taxon>Rhabditida</taxon>
        <taxon>Tylenchina</taxon>
        <taxon>Panagrolaimomorpha</taxon>
        <taxon>Strongyloidoidea</taxon>
        <taxon>Strongyloididae</taxon>
        <taxon>Strongyloides</taxon>
    </lineage>
</organism>
<name>A0A0N5BWY0_STREA</name>
<protein>
    <submittedName>
        <fullName evidence="2">C2H2-type domain-containing protein</fullName>
    </submittedName>
</protein>
<proteinExistence type="predicted"/>
<dbReference type="Proteomes" id="UP000046392">
    <property type="component" value="Unplaced"/>
</dbReference>
<sequence>MKKNELLFKSKKANVSSDLQAKTLQVNNCSKIKPVSGELNTCKDRKIPVKSTSETNEIIKREIIDQQRNSFLRRKSTIHNGYQYCIQRCGSKCQNCDNPVILKSKKVICCENKPWYLNFRTPFWYLLSSRHIDSMLESTNMPVSCQSCSKKFVRSGCGMIKHVVEEHLSLKGFLLKCRLCKLETNNITQLVYHWGLVHNSTGLSFFNNLVWRCPSISTTYPNNYSIEVTKESALKIEKYVRKFVKCFPLVKTQLSVGK</sequence>
<dbReference type="AlphaFoldDB" id="A0A0N5BWY0"/>